<evidence type="ECO:0000259" key="10">
    <source>
        <dbReference type="PROSITE" id="PS50835"/>
    </source>
</evidence>
<evidence type="ECO:0000256" key="1">
    <source>
        <dbReference type="ARBA" id="ARBA00004236"/>
    </source>
</evidence>
<evidence type="ECO:0000313" key="11">
    <source>
        <dbReference type="EMBL" id="KFO23692.1"/>
    </source>
</evidence>
<evidence type="ECO:0000256" key="8">
    <source>
        <dbReference type="ARBA" id="ARBA00023319"/>
    </source>
</evidence>
<dbReference type="SMART" id="SM00409">
    <property type="entry name" value="IG"/>
    <property type="match status" value="4"/>
</dbReference>
<dbReference type="Gene3D" id="2.60.40.10">
    <property type="entry name" value="Immunoglobulins"/>
    <property type="match status" value="4"/>
</dbReference>
<evidence type="ECO:0000256" key="9">
    <source>
        <dbReference type="SAM" id="SignalP"/>
    </source>
</evidence>
<evidence type="ECO:0000256" key="6">
    <source>
        <dbReference type="ARBA" id="ARBA00022859"/>
    </source>
</evidence>
<dbReference type="SMART" id="SM00406">
    <property type="entry name" value="IGv"/>
    <property type="match status" value="4"/>
</dbReference>
<keyword evidence="3" id="KW-1003">Cell membrane</keyword>
<dbReference type="GO" id="GO:0005576">
    <property type="term" value="C:extracellular region"/>
    <property type="evidence" value="ECO:0007669"/>
    <property type="project" value="UniProtKB-SubCell"/>
</dbReference>
<evidence type="ECO:0000256" key="5">
    <source>
        <dbReference type="ARBA" id="ARBA00022729"/>
    </source>
</evidence>
<keyword evidence="5 9" id="KW-0732">Signal</keyword>
<feature type="domain" description="Ig-like" evidence="10">
    <location>
        <begin position="229"/>
        <end position="322"/>
    </location>
</feature>
<dbReference type="GO" id="GO:0005886">
    <property type="term" value="C:plasma membrane"/>
    <property type="evidence" value="ECO:0007669"/>
    <property type="project" value="UniProtKB-SubCell"/>
</dbReference>
<name>A0A091CYC7_FUKDA</name>
<dbReference type="PROSITE" id="PS50835">
    <property type="entry name" value="IG_LIKE"/>
    <property type="match status" value="4"/>
</dbReference>
<keyword evidence="6" id="KW-0391">Immunity</keyword>
<proteinExistence type="predicted"/>
<evidence type="ECO:0000256" key="3">
    <source>
        <dbReference type="ARBA" id="ARBA00022475"/>
    </source>
</evidence>
<dbReference type="Pfam" id="PF07686">
    <property type="entry name" value="V-set"/>
    <property type="match status" value="4"/>
</dbReference>
<dbReference type="InterPro" id="IPR007110">
    <property type="entry name" value="Ig-like_dom"/>
</dbReference>
<dbReference type="GO" id="GO:0002376">
    <property type="term" value="P:immune system process"/>
    <property type="evidence" value="ECO:0007669"/>
    <property type="project" value="UniProtKB-KW"/>
</dbReference>
<feature type="domain" description="Ig-like" evidence="10">
    <location>
        <begin position="131"/>
        <end position="215"/>
    </location>
</feature>
<gene>
    <name evidence="11" type="ORF">H920_14896</name>
</gene>
<dbReference type="Proteomes" id="UP000028990">
    <property type="component" value="Unassembled WGS sequence"/>
</dbReference>
<dbReference type="InterPro" id="IPR036179">
    <property type="entry name" value="Ig-like_dom_sf"/>
</dbReference>
<comment type="subcellular location">
    <subcellularLocation>
        <location evidence="1">Cell membrane</location>
    </subcellularLocation>
    <subcellularLocation>
        <location evidence="2">Secreted</location>
    </subcellularLocation>
</comment>
<sequence length="415" mass="45574">MAWTTLFLGLLAHCTGSVASYVLTQPSSESVSLGQTASISCEGNNIESKSVHWYQQRPTLAPVLVMYNDKNRPSGIPDRFSGANSGNTATLTITGALAEDEADYYCQVWDSGSMASYILTQPTSVSVSLEQTAMITCSGEALPEKYAYWYQQNPGQTPVLIIYEDSERPSGIPERFSGSSSGTTATLTISGAQPEDEADYYCQSSDSSDTQRTVTQTDKEHPFASASLGASVKLTCSLSSEHSKYFILWYQQRPERAPQYIMKVNSDGTHNKGDGISDRFVGSSSGADRYLTISDIRSEDEAVYHCGEHHTIDGSMASYKLTQPSSLSVMWGKTARVTCQGHSIRSYTVNWYQLKPGQAPMLIIYYDDSKPSGIPNRFSGSNKVNTATLTISKVQFEDQADYYCQVWDNSDKNSQ</sequence>
<dbReference type="SUPFAM" id="SSF48726">
    <property type="entry name" value="Immunoglobulin"/>
    <property type="match status" value="4"/>
</dbReference>
<evidence type="ECO:0000313" key="12">
    <source>
        <dbReference type="Proteomes" id="UP000028990"/>
    </source>
</evidence>
<keyword evidence="4" id="KW-0964">Secreted</keyword>
<feature type="chain" id="PRO_5001871158" evidence="9">
    <location>
        <begin position="20"/>
        <end position="415"/>
    </location>
</feature>
<dbReference type="InterPro" id="IPR013106">
    <property type="entry name" value="Ig_V-set"/>
</dbReference>
<dbReference type="FunFam" id="2.60.40.10:FF:000620">
    <property type="entry name" value="Immunoglobulin lambda locus"/>
    <property type="match status" value="3"/>
</dbReference>
<feature type="signal peptide" evidence="9">
    <location>
        <begin position="1"/>
        <end position="19"/>
    </location>
</feature>
<keyword evidence="7" id="KW-0472">Membrane</keyword>
<organism evidence="11 12">
    <name type="scientific">Fukomys damarensis</name>
    <name type="common">Damaraland mole rat</name>
    <name type="synonym">Cryptomys damarensis</name>
    <dbReference type="NCBI Taxonomy" id="885580"/>
    <lineage>
        <taxon>Eukaryota</taxon>
        <taxon>Metazoa</taxon>
        <taxon>Chordata</taxon>
        <taxon>Craniata</taxon>
        <taxon>Vertebrata</taxon>
        <taxon>Euteleostomi</taxon>
        <taxon>Mammalia</taxon>
        <taxon>Eutheria</taxon>
        <taxon>Euarchontoglires</taxon>
        <taxon>Glires</taxon>
        <taxon>Rodentia</taxon>
        <taxon>Hystricomorpha</taxon>
        <taxon>Bathyergidae</taxon>
        <taxon>Fukomys</taxon>
    </lineage>
</organism>
<dbReference type="PANTHER" id="PTHR23267">
    <property type="entry name" value="IMMUNOGLOBULIN LIGHT CHAIN"/>
    <property type="match status" value="1"/>
</dbReference>
<keyword evidence="8" id="KW-0393">Immunoglobulin domain</keyword>
<dbReference type="InterPro" id="IPR013783">
    <property type="entry name" value="Ig-like_fold"/>
</dbReference>
<dbReference type="EMBL" id="KN123755">
    <property type="protein sequence ID" value="KFO23692.1"/>
    <property type="molecule type" value="Genomic_DNA"/>
</dbReference>
<evidence type="ECO:0000256" key="7">
    <source>
        <dbReference type="ARBA" id="ARBA00023136"/>
    </source>
</evidence>
<feature type="domain" description="Ig-like" evidence="10">
    <location>
        <begin position="332"/>
        <end position="415"/>
    </location>
</feature>
<dbReference type="SMART" id="SM00408">
    <property type="entry name" value="IGc2"/>
    <property type="match status" value="3"/>
</dbReference>
<dbReference type="AlphaFoldDB" id="A0A091CYC7"/>
<keyword evidence="12" id="KW-1185">Reference proteome</keyword>
<feature type="domain" description="Ig-like" evidence="10">
    <location>
        <begin position="20"/>
        <end position="126"/>
    </location>
</feature>
<dbReference type="InterPro" id="IPR050150">
    <property type="entry name" value="IgV_Light_Chain"/>
</dbReference>
<reference evidence="11 12" key="1">
    <citation type="submission" date="2013-11" db="EMBL/GenBank/DDBJ databases">
        <title>The Damaraland mole rat (Fukomys damarensis) genome and evolution of African mole rats.</title>
        <authorList>
            <person name="Gladyshev V.N."/>
            <person name="Fang X."/>
        </authorList>
    </citation>
    <scope>NUCLEOTIDE SEQUENCE [LARGE SCALE GENOMIC DNA]</scope>
    <source>
        <tissue evidence="11">Liver</tissue>
    </source>
</reference>
<dbReference type="InterPro" id="IPR003598">
    <property type="entry name" value="Ig_sub2"/>
</dbReference>
<dbReference type="STRING" id="885580.ENSFDAP00000012913"/>
<protein>
    <submittedName>
        <fullName evidence="11">Ig lambda chain V-III region LOI</fullName>
    </submittedName>
</protein>
<dbReference type="InterPro" id="IPR003599">
    <property type="entry name" value="Ig_sub"/>
</dbReference>
<accession>A0A091CYC7</accession>
<evidence type="ECO:0000256" key="2">
    <source>
        <dbReference type="ARBA" id="ARBA00004613"/>
    </source>
</evidence>
<evidence type="ECO:0000256" key="4">
    <source>
        <dbReference type="ARBA" id="ARBA00022525"/>
    </source>
</evidence>